<dbReference type="RefSeq" id="WP_151121972.1">
    <property type="nucleotide sequence ID" value="NZ_CP088081.1"/>
</dbReference>
<dbReference type="OrthoDB" id="9256126at2"/>
<comment type="caution">
    <text evidence="1">The sequence shown here is derived from an EMBL/GenBank/DDBJ whole genome shotgun (WGS) entry which is preliminary data.</text>
</comment>
<evidence type="ECO:0000313" key="2">
    <source>
        <dbReference type="Proteomes" id="UP000430120"/>
    </source>
</evidence>
<dbReference type="EMBL" id="VZPB01000001">
    <property type="protein sequence ID" value="KAB0585398.1"/>
    <property type="molecule type" value="Genomic_DNA"/>
</dbReference>
<accession>A0A643FHM9</accession>
<sequence>MTLYLPAAARDRLVTLEKAGGFSREAFDRYCEQACRHKSPQVDPAAFASEVCPGSSATPGNKEAGASAPALRFQVGKLMLDMAPVELAKVKDALGAPLKSEPSPYQCDSAYESEGTRLLTFRGAVFESDGKTAVLRQLLASGSADVQWQGLPGGWADLTLEKLQTVSGVGKLQVDDHTLRLAPAPGASLETGWDFRFQDGHLNSVTHWIGC</sequence>
<gene>
    <name evidence="1" type="ORF">F7Q92_00425</name>
</gene>
<dbReference type="AlphaFoldDB" id="A0A643FHM9"/>
<keyword evidence="2" id="KW-1185">Reference proteome</keyword>
<evidence type="ECO:0000313" key="1">
    <source>
        <dbReference type="EMBL" id="KAB0585398.1"/>
    </source>
</evidence>
<name>A0A643FHM9_IDEDE</name>
<organism evidence="1 2">
    <name type="scientific">Ideonella dechloratans</name>
    <dbReference type="NCBI Taxonomy" id="36863"/>
    <lineage>
        <taxon>Bacteria</taxon>
        <taxon>Pseudomonadati</taxon>
        <taxon>Pseudomonadota</taxon>
        <taxon>Betaproteobacteria</taxon>
        <taxon>Burkholderiales</taxon>
        <taxon>Sphaerotilaceae</taxon>
        <taxon>Ideonella</taxon>
    </lineage>
</organism>
<dbReference type="Proteomes" id="UP000430120">
    <property type="component" value="Unassembled WGS sequence"/>
</dbReference>
<reference evidence="1 2" key="1">
    <citation type="submission" date="2019-09" db="EMBL/GenBank/DDBJ databases">
        <title>Draft genome sequences of 48 bacterial type strains from the CCUG.</title>
        <authorList>
            <person name="Tunovic T."/>
            <person name="Pineiro-Iglesias B."/>
            <person name="Unosson C."/>
            <person name="Inganas E."/>
            <person name="Ohlen M."/>
            <person name="Cardew S."/>
            <person name="Jensie-Markopoulos S."/>
            <person name="Salva-Serra F."/>
            <person name="Jaen-Luchoro D."/>
            <person name="Karlsson R."/>
            <person name="Svensson-Stadler L."/>
            <person name="Chun J."/>
            <person name="Moore E."/>
        </authorList>
    </citation>
    <scope>NUCLEOTIDE SEQUENCE [LARGE SCALE GENOMIC DNA]</scope>
    <source>
        <strain evidence="1 2">CCUG 30977</strain>
    </source>
</reference>
<protein>
    <submittedName>
        <fullName evidence="1">Uncharacterized protein</fullName>
    </submittedName>
</protein>
<proteinExistence type="predicted"/>